<proteinExistence type="predicted"/>
<evidence type="ECO:0008006" key="3">
    <source>
        <dbReference type="Google" id="ProtNLM"/>
    </source>
</evidence>
<name>A0A1F7XKA5_9BACT</name>
<dbReference type="EMBL" id="MGFX01000005">
    <property type="protein sequence ID" value="OGM15457.1"/>
    <property type="molecule type" value="Genomic_DNA"/>
</dbReference>
<organism evidence="1 2">
    <name type="scientific">Candidatus Woesebacteria bacterium RBG_16_42_24</name>
    <dbReference type="NCBI Taxonomy" id="1802485"/>
    <lineage>
        <taxon>Bacteria</taxon>
        <taxon>Candidatus Woeseibacteriota</taxon>
    </lineage>
</organism>
<accession>A0A1F7XKA5</accession>
<evidence type="ECO:0000313" key="1">
    <source>
        <dbReference type="EMBL" id="OGM15457.1"/>
    </source>
</evidence>
<dbReference type="STRING" id="1802485.A2V97_00535"/>
<evidence type="ECO:0000313" key="2">
    <source>
        <dbReference type="Proteomes" id="UP000177382"/>
    </source>
</evidence>
<comment type="caution">
    <text evidence="1">The sequence shown here is derived from an EMBL/GenBank/DDBJ whole genome shotgun (WGS) entry which is preliminary data.</text>
</comment>
<sequence length="269" mass="31595">MGIERETTIISSGRNFFPKGAFFYSTKRIAELARNVGYEGVEFLPTWRFVWEMKRYGKLLAPEGMVASGHRDWRFDRVMQAINEGKPSWLYQFKTKGDLLFPPSSLCREALQQFQKVYRVAVSTIHFNDTKNFSPVMLEIINKRESLGYIDLMEWLREDPKNRGVVLDTDKISLWLEDNNLADDKDRIISELIPFTSEIHYRSFLERYPGRQERSGKNLQTILSLGFKGRVVVEFGWPDMENSPFGLFKEDLNVFKKIHKRLIAFVRNF</sequence>
<gene>
    <name evidence="1" type="ORF">A2V97_00535</name>
</gene>
<protein>
    <recommendedName>
        <fullName evidence="3">Xylose isomerase-like TIM barrel domain-containing protein</fullName>
    </recommendedName>
</protein>
<dbReference type="AlphaFoldDB" id="A0A1F7XKA5"/>
<reference evidence="1 2" key="1">
    <citation type="journal article" date="2016" name="Nat. Commun.">
        <title>Thousands of microbial genomes shed light on interconnected biogeochemical processes in an aquifer system.</title>
        <authorList>
            <person name="Anantharaman K."/>
            <person name="Brown C.T."/>
            <person name="Hug L.A."/>
            <person name="Sharon I."/>
            <person name="Castelle C.J."/>
            <person name="Probst A.J."/>
            <person name="Thomas B.C."/>
            <person name="Singh A."/>
            <person name="Wilkins M.J."/>
            <person name="Karaoz U."/>
            <person name="Brodie E.L."/>
            <person name="Williams K.H."/>
            <person name="Hubbard S.S."/>
            <person name="Banfield J.F."/>
        </authorList>
    </citation>
    <scope>NUCLEOTIDE SEQUENCE [LARGE SCALE GENOMIC DNA]</scope>
</reference>
<dbReference type="Proteomes" id="UP000177382">
    <property type="component" value="Unassembled WGS sequence"/>
</dbReference>